<gene>
    <name evidence="2" type="ORF">g.15024</name>
</gene>
<feature type="region of interest" description="Disordered" evidence="1">
    <location>
        <begin position="1"/>
        <end position="27"/>
    </location>
</feature>
<evidence type="ECO:0000313" key="2">
    <source>
        <dbReference type="EMBL" id="MBY27131.1"/>
    </source>
</evidence>
<protein>
    <submittedName>
        <fullName evidence="2">Uncharacterized protein</fullName>
    </submittedName>
</protein>
<evidence type="ECO:0000256" key="1">
    <source>
        <dbReference type="SAM" id="MobiDB-lite"/>
    </source>
</evidence>
<proteinExistence type="predicted"/>
<reference evidence="2" key="1">
    <citation type="submission" date="2018-04" db="EMBL/GenBank/DDBJ databases">
        <title>Transcriptome of Schizaphis graminum biotype I.</title>
        <authorList>
            <person name="Scully E.D."/>
            <person name="Geib S.M."/>
            <person name="Palmer N.A."/>
            <person name="Koch K."/>
            <person name="Bradshaw J."/>
            <person name="Heng-Moss T."/>
            <person name="Sarath G."/>
        </authorList>
    </citation>
    <scope>NUCLEOTIDE SEQUENCE</scope>
</reference>
<feature type="region of interest" description="Disordered" evidence="1">
    <location>
        <begin position="94"/>
        <end position="146"/>
    </location>
</feature>
<dbReference type="AlphaFoldDB" id="A0A2S2PCE2"/>
<feature type="compositionally biased region" description="Polar residues" evidence="1">
    <location>
        <begin position="174"/>
        <end position="184"/>
    </location>
</feature>
<feature type="compositionally biased region" description="Polar residues" evidence="1">
    <location>
        <begin position="245"/>
        <end position="264"/>
    </location>
</feature>
<feature type="region of interest" description="Disordered" evidence="1">
    <location>
        <begin position="167"/>
        <end position="205"/>
    </location>
</feature>
<feature type="compositionally biased region" description="Polar residues" evidence="1">
    <location>
        <begin position="14"/>
        <end position="27"/>
    </location>
</feature>
<dbReference type="EMBL" id="GGMR01014512">
    <property type="protein sequence ID" value="MBY27131.1"/>
    <property type="molecule type" value="Transcribed_RNA"/>
</dbReference>
<feature type="region of interest" description="Disordered" evidence="1">
    <location>
        <begin position="240"/>
        <end position="264"/>
    </location>
</feature>
<organism evidence="2">
    <name type="scientific">Schizaphis graminum</name>
    <name type="common">Green bug aphid</name>
    <dbReference type="NCBI Taxonomy" id="13262"/>
    <lineage>
        <taxon>Eukaryota</taxon>
        <taxon>Metazoa</taxon>
        <taxon>Ecdysozoa</taxon>
        <taxon>Arthropoda</taxon>
        <taxon>Hexapoda</taxon>
        <taxon>Insecta</taxon>
        <taxon>Pterygota</taxon>
        <taxon>Neoptera</taxon>
        <taxon>Paraneoptera</taxon>
        <taxon>Hemiptera</taxon>
        <taxon>Sternorrhyncha</taxon>
        <taxon>Aphidomorpha</taxon>
        <taxon>Aphidoidea</taxon>
        <taxon>Aphididae</taxon>
        <taxon>Aphidini</taxon>
        <taxon>Schizaphis</taxon>
    </lineage>
</organism>
<name>A0A2S2PCE2_SCHGA</name>
<sequence>MQSASLSDVFKNGATENPSTNHDFTHASNDFDNNSIASEPAYLLNDNSQFCHNCRMNLTSTDDLTSNLWMHYGELHTLSRFHSFKHISKNISSLRHPDGASNPNLQSETCREPGNGAEESKDKKSQGSDEGDIEEVPYPPPLQSELLSLSRDGLDSKSRVQSVLNGYTPYSGRLNHNYSLNTNNDKSHDPGGHNGHRLKNDHNGWNGGRTRFEDIKQLKEFNLTSNKLFSQRWFTDKQNPRAKNLNETSNSNAAATHQNSKCDS</sequence>
<feature type="compositionally biased region" description="Basic and acidic residues" evidence="1">
    <location>
        <begin position="118"/>
        <end position="127"/>
    </location>
</feature>
<accession>A0A2S2PCE2</accession>